<accession>A0A0G0UGA8</accession>
<evidence type="ECO:0000313" key="1">
    <source>
        <dbReference type="EMBL" id="KKR86481.1"/>
    </source>
</evidence>
<evidence type="ECO:0000313" key="2">
    <source>
        <dbReference type="Proteomes" id="UP000034854"/>
    </source>
</evidence>
<sequence length="178" mass="21140">MVIVDESALLKLTSVFETISYFKYTNTMRKCTKCKQLRSLTEFNYKYKSRGIRQVQCRTCTQKQLQVHYHNHRNYYLVKAKKRHTVERNKIRNYIWSYLRGHSCVDCGENDPIVLEFDHLSDKIDGISNLIKSDSLKKVQEEMVKCEVRCANCHRRATALRRGWTKEVFAPIAQRIEQ</sequence>
<reference evidence="1 2" key="1">
    <citation type="journal article" date="2015" name="Nature">
        <title>rRNA introns, odd ribosomes, and small enigmatic genomes across a large radiation of phyla.</title>
        <authorList>
            <person name="Brown C.T."/>
            <person name="Hug L.A."/>
            <person name="Thomas B.C."/>
            <person name="Sharon I."/>
            <person name="Castelle C.J."/>
            <person name="Singh A."/>
            <person name="Wilkins M.J."/>
            <person name="Williams K.H."/>
            <person name="Banfield J.F."/>
        </authorList>
    </citation>
    <scope>NUCLEOTIDE SEQUENCE [LARGE SCALE GENOMIC DNA]</scope>
</reference>
<dbReference type="EMBL" id="LCAG01000014">
    <property type="protein sequence ID" value="KKR86481.1"/>
    <property type="molecule type" value="Genomic_DNA"/>
</dbReference>
<gene>
    <name evidence="1" type="ORF">UU34_C0014G0017</name>
</gene>
<evidence type="ECO:0008006" key="3">
    <source>
        <dbReference type="Google" id="ProtNLM"/>
    </source>
</evidence>
<proteinExistence type="predicted"/>
<dbReference type="Proteomes" id="UP000034854">
    <property type="component" value="Unassembled WGS sequence"/>
</dbReference>
<protein>
    <recommendedName>
        <fullName evidence="3">HNH endonuclease</fullName>
    </recommendedName>
</protein>
<organism evidence="1 2">
    <name type="scientific">Candidatus Curtissbacteria bacterium GW2011_GWA1_41_11</name>
    <dbReference type="NCBI Taxonomy" id="1618409"/>
    <lineage>
        <taxon>Bacteria</taxon>
        <taxon>Candidatus Curtissiibacteriota</taxon>
    </lineage>
</organism>
<name>A0A0G0UGA8_9BACT</name>
<comment type="caution">
    <text evidence="1">The sequence shown here is derived from an EMBL/GenBank/DDBJ whole genome shotgun (WGS) entry which is preliminary data.</text>
</comment>
<dbReference type="AlphaFoldDB" id="A0A0G0UGA8"/>